<keyword evidence="1" id="KW-0472">Membrane</keyword>
<evidence type="ECO:0000313" key="2">
    <source>
        <dbReference type="EMBL" id="KTG07995.1"/>
    </source>
</evidence>
<dbReference type="Proteomes" id="UP000054387">
    <property type="component" value="Unassembled WGS sequence"/>
</dbReference>
<proteinExistence type="predicted"/>
<keyword evidence="3" id="KW-1185">Reference proteome</keyword>
<dbReference type="AlphaFoldDB" id="A0A0W1R448"/>
<keyword evidence="1" id="KW-1133">Transmembrane helix</keyword>
<feature type="transmembrane region" description="Helical" evidence="1">
    <location>
        <begin position="29"/>
        <end position="52"/>
    </location>
</feature>
<dbReference type="EMBL" id="LOPU01000037">
    <property type="protein sequence ID" value="KTG07995.1"/>
    <property type="molecule type" value="Genomic_DNA"/>
</dbReference>
<evidence type="ECO:0000256" key="1">
    <source>
        <dbReference type="SAM" id="Phobius"/>
    </source>
</evidence>
<gene>
    <name evidence="2" type="ORF">AUR64_01825</name>
</gene>
<reference evidence="2 3" key="1">
    <citation type="submission" date="2015-12" db="EMBL/GenBank/DDBJ databases">
        <title>Haloprofundus marisrubri gen. nov., sp. nov., an extremely halophilic archaeon isolated from the Discovery deep brine-seawater interface in the Red Sea.</title>
        <authorList>
            <person name="Zhang G."/>
            <person name="Stingl U."/>
            <person name="Rashid M."/>
        </authorList>
    </citation>
    <scope>NUCLEOTIDE SEQUENCE [LARGE SCALE GENOMIC DNA]</scope>
    <source>
        <strain evidence="2 3">SB9</strain>
    </source>
</reference>
<organism evidence="2 3">
    <name type="scientific">Haloprofundus marisrubri</name>
    <dbReference type="NCBI Taxonomy" id="1514971"/>
    <lineage>
        <taxon>Archaea</taxon>
        <taxon>Methanobacteriati</taxon>
        <taxon>Methanobacteriota</taxon>
        <taxon>Stenosarchaea group</taxon>
        <taxon>Halobacteria</taxon>
        <taxon>Halobacteriales</taxon>
        <taxon>Haloferacaceae</taxon>
        <taxon>Haloprofundus</taxon>
    </lineage>
</organism>
<accession>A0A0W1R448</accession>
<keyword evidence="1" id="KW-0812">Transmembrane</keyword>
<sequence length="67" mass="7314">MISMLHAAVVVPLLGVVTGLELTVQTGVELAIGASVLMFCLLMCGHTAVGYVRARRRHERLLEQLIR</sequence>
<name>A0A0W1R448_9EURY</name>
<comment type="caution">
    <text evidence="2">The sequence shown here is derived from an EMBL/GenBank/DDBJ whole genome shotgun (WGS) entry which is preliminary data.</text>
</comment>
<evidence type="ECO:0000313" key="3">
    <source>
        <dbReference type="Proteomes" id="UP000054387"/>
    </source>
</evidence>
<protein>
    <submittedName>
        <fullName evidence="2">Uncharacterized protein</fullName>
    </submittedName>
</protein>